<feature type="region of interest" description="Disordered" evidence="1">
    <location>
        <begin position="434"/>
        <end position="478"/>
    </location>
</feature>
<dbReference type="InterPro" id="IPR012434">
    <property type="entry name" value="DUF1631"/>
</dbReference>
<dbReference type="InterPro" id="IPR001633">
    <property type="entry name" value="EAL_dom"/>
</dbReference>
<dbReference type="SUPFAM" id="SSF55073">
    <property type="entry name" value="Nucleotide cyclase"/>
    <property type="match status" value="1"/>
</dbReference>
<evidence type="ECO:0000313" key="4">
    <source>
        <dbReference type="EMBL" id="NQV65043.1"/>
    </source>
</evidence>
<dbReference type="InterPro" id="IPR000160">
    <property type="entry name" value="GGDEF_dom"/>
</dbReference>
<dbReference type="Gene3D" id="3.20.20.450">
    <property type="entry name" value="EAL domain"/>
    <property type="match status" value="1"/>
</dbReference>
<gene>
    <name evidence="4" type="ORF">HQ497_06745</name>
</gene>
<accession>A0A972VVK3</accession>
<feature type="compositionally biased region" description="Polar residues" evidence="1">
    <location>
        <begin position="439"/>
        <end position="449"/>
    </location>
</feature>
<dbReference type="SUPFAM" id="SSF141868">
    <property type="entry name" value="EAL domain-like"/>
    <property type="match status" value="1"/>
</dbReference>
<name>A0A972VVK3_9GAMM</name>
<dbReference type="PROSITE" id="PS50883">
    <property type="entry name" value="EAL"/>
    <property type="match status" value="1"/>
</dbReference>
<evidence type="ECO:0000256" key="1">
    <source>
        <dbReference type="SAM" id="MobiDB-lite"/>
    </source>
</evidence>
<feature type="region of interest" description="Disordered" evidence="1">
    <location>
        <begin position="124"/>
        <end position="197"/>
    </location>
</feature>
<dbReference type="InterPro" id="IPR029787">
    <property type="entry name" value="Nucleotide_cyclase"/>
</dbReference>
<feature type="compositionally biased region" description="Basic and acidic residues" evidence="1">
    <location>
        <begin position="171"/>
        <end position="185"/>
    </location>
</feature>
<dbReference type="Pfam" id="PF07793">
    <property type="entry name" value="DUF1631"/>
    <property type="match status" value="1"/>
</dbReference>
<dbReference type="InterPro" id="IPR050706">
    <property type="entry name" value="Cyclic-di-GMP_PDE-like"/>
</dbReference>
<proteinExistence type="predicted"/>
<reference evidence="4" key="1">
    <citation type="submission" date="2020-05" db="EMBL/GenBank/DDBJ databases">
        <title>Sulfur intermediates as new biogeochemical hubs in an aquatic model microbial ecosystem.</title>
        <authorList>
            <person name="Vigneron A."/>
        </authorList>
    </citation>
    <scope>NUCLEOTIDE SEQUENCE</scope>
    <source>
        <strain evidence="4">Bin.250</strain>
    </source>
</reference>
<dbReference type="Gene3D" id="2.40.10.220">
    <property type="entry name" value="predicted glycosyltransferase like domains"/>
    <property type="match status" value="1"/>
</dbReference>
<dbReference type="GO" id="GO:0071111">
    <property type="term" value="F:cyclic-guanylate-specific phosphodiesterase activity"/>
    <property type="evidence" value="ECO:0007669"/>
    <property type="project" value="InterPro"/>
</dbReference>
<evidence type="ECO:0000313" key="5">
    <source>
        <dbReference type="Proteomes" id="UP000754644"/>
    </source>
</evidence>
<feature type="non-terminal residue" evidence="4">
    <location>
        <position position="1329"/>
    </location>
</feature>
<evidence type="ECO:0000259" key="2">
    <source>
        <dbReference type="PROSITE" id="PS50883"/>
    </source>
</evidence>
<dbReference type="CDD" id="cd01949">
    <property type="entry name" value="GGDEF"/>
    <property type="match status" value="1"/>
</dbReference>
<dbReference type="SMART" id="SM00052">
    <property type="entry name" value="EAL"/>
    <property type="match status" value="1"/>
</dbReference>
<dbReference type="EMBL" id="JABMOJ010000249">
    <property type="protein sequence ID" value="NQV65043.1"/>
    <property type="molecule type" value="Genomic_DNA"/>
</dbReference>
<dbReference type="InterPro" id="IPR035919">
    <property type="entry name" value="EAL_sf"/>
</dbReference>
<dbReference type="Pfam" id="PF00563">
    <property type="entry name" value="EAL"/>
    <property type="match status" value="1"/>
</dbReference>
<dbReference type="CDD" id="cd01948">
    <property type="entry name" value="EAL"/>
    <property type="match status" value="1"/>
</dbReference>
<comment type="caution">
    <text evidence="4">The sequence shown here is derived from an EMBL/GenBank/DDBJ whole genome shotgun (WGS) entry which is preliminary data.</text>
</comment>
<dbReference type="SUPFAM" id="SSF141371">
    <property type="entry name" value="PilZ domain-like"/>
    <property type="match status" value="1"/>
</dbReference>
<feature type="domain" description="GGDEF" evidence="3">
    <location>
        <begin position="1021"/>
        <end position="1155"/>
    </location>
</feature>
<feature type="compositionally biased region" description="Low complexity" evidence="1">
    <location>
        <begin position="143"/>
        <end position="155"/>
    </location>
</feature>
<dbReference type="Pfam" id="PF00990">
    <property type="entry name" value="GGDEF"/>
    <property type="match status" value="1"/>
</dbReference>
<dbReference type="Proteomes" id="UP000754644">
    <property type="component" value="Unassembled WGS sequence"/>
</dbReference>
<dbReference type="PANTHER" id="PTHR33121:SF23">
    <property type="entry name" value="CYCLIC DI-GMP PHOSPHODIESTERASE PDEB"/>
    <property type="match status" value="1"/>
</dbReference>
<sequence>MDKRSSPRYEISLDALVHPAIGRSWRCAIQDFCAHGMLLAELQAHERRGSSPGIEAGAMVGIHFTIPGKPRDQHFRLEGCIVRVMDSGVGIKFEGGLSEEVLTGLLAHANRQVKPRAVIPTKKNGRQQFGVGPAANAMPEGSATARAQPAAQTTPGSALASAQPAKVSRVARLDAEAGAARDRPEWPPTPAVRLPGPITPAESERLILAIRKVVAAVLPEMHSAFFDYMDNELLLLARDAMSNSVQSEYFEAMSILEKAKESVGEVFIHGVLDQIDNPRRLEALRDERKLADLARERKPVANTPLSLVDTDDFEDWLAIANIISRGERTYGHYLQDFRARLGMVEESWGQKEANPLGVATFCHAFNQAIHPVGLNKEIRQKVYMGFEAKAVPLLRRLYIEATKILEDSQLFLDIDEVTIASPAVNDSVIAASPHETESIAPSSPNTQAGTAAAVKDDQQGSAVGLPRQADPLDRTDSSMVHEMRADLEALRSELWHQREQITPDLNVVEAAQDRRATVDRRQESRSEDSRALGDIYQAMRSLVNQPTATQGMAVEHAENEVDKQEVQQLLRSLNPLSQPGPRINLRQQLLATAAADGIERRLAPQAAQSLDVVENLVGTMEQDALVSHSAKGWIRQLELTLGKVAAGQEDLLDEAHPHQALEVINQLARLGGAESGNMRVEVDQIVAQIADDFDRDPKVFDVALNRLAPLISRNAKSFAGNVQRAVKTSEGRQTLFNAQRAVVSEVDQRLSGGRIPEVLMNLLMPGWRNLMVNTYLRQGQQSSAWQSQIQTLDQLVHHLGGKVNTEGDENYLAPEALLEQIEQGLDSISFDPGKRGPLIKSLRDLIIDRRGLEQMSLIESPLDSVAETLGFGGVMMRDERRKQLLAEGGSRRDWRRCLERAGHLHIGEWLAFLDQPEENRIAIVAWVNADASNFVLVNRRGFKTHELVVEELAKNFLDGVAVVLQEADIPLSDRASHQMLQNMHNQLTHQAAHDGVTGLANRKEFERALMQALDTAKRDGVEQLVAYFDLDQFKVINNAVGHDIGDKLLAEVGRVLSKALSGKACTLARLGGDEFGLLIANGEQVNGLKLVKQLCKAIKDYQFVWQKSVFRLSASCGVMFVDQDVESVQSILQCADAACFAAKDAGRDRILVYKAGDSEMAHRRDVMDFVSQIDKALEENRFVLNCQLITPIDLDAGEHAHYEILLTVLDDNDQPMPPQDFIIAAETYNRMGAIDRWVIRNAFDFIAKNLVHFEALGAFSINISGNSLAEEDFVEFVLAQIKTSGVPTSKICFEITETSAVGSLDNAIKFIEELRLVGVNFSLDDFGTG</sequence>
<feature type="domain" description="EAL" evidence="2">
    <location>
        <begin position="1166"/>
        <end position="1329"/>
    </location>
</feature>
<organism evidence="4 5">
    <name type="scientific">SAR86 cluster bacterium</name>
    <dbReference type="NCBI Taxonomy" id="2030880"/>
    <lineage>
        <taxon>Bacteria</taxon>
        <taxon>Pseudomonadati</taxon>
        <taxon>Pseudomonadota</taxon>
        <taxon>Gammaproteobacteria</taxon>
        <taxon>SAR86 cluster</taxon>
    </lineage>
</organism>
<dbReference type="InterPro" id="IPR043128">
    <property type="entry name" value="Rev_trsase/Diguanyl_cyclase"/>
</dbReference>
<evidence type="ECO:0000259" key="3">
    <source>
        <dbReference type="PROSITE" id="PS50887"/>
    </source>
</evidence>
<dbReference type="PROSITE" id="PS50887">
    <property type="entry name" value="GGDEF"/>
    <property type="match status" value="1"/>
</dbReference>
<dbReference type="PANTHER" id="PTHR33121">
    <property type="entry name" value="CYCLIC DI-GMP PHOSPHODIESTERASE PDEF"/>
    <property type="match status" value="1"/>
</dbReference>
<dbReference type="NCBIfam" id="TIGR00254">
    <property type="entry name" value="GGDEF"/>
    <property type="match status" value="1"/>
</dbReference>
<protein>
    <submittedName>
        <fullName evidence="4">DUF1631 family protein</fullName>
    </submittedName>
</protein>
<dbReference type="Gene3D" id="3.30.70.270">
    <property type="match status" value="1"/>
</dbReference>
<dbReference type="SMART" id="SM00267">
    <property type="entry name" value="GGDEF"/>
    <property type="match status" value="1"/>
</dbReference>